<dbReference type="Proteomes" id="UP000257109">
    <property type="component" value="Unassembled WGS sequence"/>
</dbReference>
<name>A0A371F205_MUCPR</name>
<proteinExistence type="predicted"/>
<sequence>MDTAQVNYTTIINGGSNINVTSLRLVEKLGIPTLPHSKPYKLRQVLVDLTIGNHSDEVICDVVPMEATHILLVTNDQNLRSNSLQEEEDDVGMDMKRSMKDMETKDLKGPMTKGRLRKLQEEVQDMLSLLIAQEELKPTHTLVIVKIKKHNCIIEREATRDILNSGGRDANKY</sequence>
<gene>
    <name evidence="1" type="ORF">CR513_48199</name>
</gene>
<reference evidence="1" key="1">
    <citation type="submission" date="2018-05" db="EMBL/GenBank/DDBJ databases">
        <title>Draft genome of Mucuna pruriens seed.</title>
        <authorList>
            <person name="Nnadi N.E."/>
            <person name="Vos R."/>
            <person name="Hasami M.H."/>
            <person name="Devisetty U.K."/>
            <person name="Aguiy J.C."/>
        </authorList>
    </citation>
    <scope>NUCLEOTIDE SEQUENCE [LARGE SCALE GENOMIC DNA]</scope>
    <source>
        <strain evidence="1">JCA_2017</strain>
    </source>
</reference>
<feature type="non-terminal residue" evidence="1">
    <location>
        <position position="1"/>
    </location>
</feature>
<protein>
    <submittedName>
        <fullName evidence="1">Uncharacterized protein</fullName>
    </submittedName>
</protein>
<dbReference type="EMBL" id="QJKJ01010950">
    <property type="protein sequence ID" value="RDX72337.1"/>
    <property type="molecule type" value="Genomic_DNA"/>
</dbReference>
<evidence type="ECO:0000313" key="2">
    <source>
        <dbReference type="Proteomes" id="UP000257109"/>
    </source>
</evidence>
<accession>A0A371F205</accession>
<dbReference type="PANTHER" id="PTHR35046">
    <property type="entry name" value="ZINC KNUCKLE (CCHC-TYPE) FAMILY PROTEIN"/>
    <property type="match status" value="1"/>
</dbReference>
<comment type="caution">
    <text evidence="1">The sequence shown here is derived from an EMBL/GenBank/DDBJ whole genome shotgun (WGS) entry which is preliminary data.</text>
</comment>
<organism evidence="1 2">
    <name type="scientific">Mucuna pruriens</name>
    <name type="common">Velvet bean</name>
    <name type="synonym">Dolichos pruriens</name>
    <dbReference type="NCBI Taxonomy" id="157652"/>
    <lineage>
        <taxon>Eukaryota</taxon>
        <taxon>Viridiplantae</taxon>
        <taxon>Streptophyta</taxon>
        <taxon>Embryophyta</taxon>
        <taxon>Tracheophyta</taxon>
        <taxon>Spermatophyta</taxon>
        <taxon>Magnoliopsida</taxon>
        <taxon>eudicotyledons</taxon>
        <taxon>Gunneridae</taxon>
        <taxon>Pentapetalae</taxon>
        <taxon>rosids</taxon>
        <taxon>fabids</taxon>
        <taxon>Fabales</taxon>
        <taxon>Fabaceae</taxon>
        <taxon>Papilionoideae</taxon>
        <taxon>50 kb inversion clade</taxon>
        <taxon>NPAAA clade</taxon>
        <taxon>indigoferoid/millettioid clade</taxon>
        <taxon>Phaseoleae</taxon>
        <taxon>Mucuna</taxon>
    </lineage>
</organism>
<dbReference type="OrthoDB" id="1747743at2759"/>
<evidence type="ECO:0000313" key="1">
    <source>
        <dbReference type="EMBL" id="RDX72337.1"/>
    </source>
</evidence>
<dbReference type="AlphaFoldDB" id="A0A371F205"/>
<dbReference type="CDD" id="cd00303">
    <property type="entry name" value="retropepsin_like"/>
    <property type="match status" value="1"/>
</dbReference>
<keyword evidence="2" id="KW-1185">Reference proteome</keyword>
<dbReference type="PANTHER" id="PTHR35046:SF9">
    <property type="entry name" value="RNA-DIRECTED DNA POLYMERASE"/>
    <property type="match status" value="1"/>
</dbReference>